<dbReference type="InterPro" id="IPR001182">
    <property type="entry name" value="FtsW/RodA"/>
</dbReference>
<feature type="transmembrane region" description="Helical" evidence="11">
    <location>
        <begin position="289"/>
        <end position="310"/>
    </location>
</feature>
<feature type="transmembrane region" description="Helical" evidence="11">
    <location>
        <begin position="140"/>
        <end position="159"/>
    </location>
</feature>
<dbReference type="PROSITE" id="PS00428">
    <property type="entry name" value="FTSW_RODA_SPOVE"/>
    <property type="match status" value="1"/>
</dbReference>
<comment type="catalytic activity">
    <reaction evidence="11">
        <text>[GlcNAc-(1-&gt;4)-Mur2Ac(oyl-L-Ala-gamma-D-Glu-L-Lys-D-Ala-D-Ala)](n)-di-trans,octa-cis-undecaprenyl diphosphate + beta-D-GlcNAc-(1-&gt;4)-Mur2Ac(oyl-L-Ala-gamma-D-Glu-L-Lys-D-Ala-D-Ala)-di-trans,octa-cis-undecaprenyl diphosphate = [GlcNAc-(1-&gt;4)-Mur2Ac(oyl-L-Ala-gamma-D-Glu-L-Lys-D-Ala-D-Ala)](n+1)-di-trans,octa-cis-undecaprenyl diphosphate + di-trans,octa-cis-undecaprenyl diphosphate + H(+)</text>
        <dbReference type="Rhea" id="RHEA:23708"/>
        <dbReference type="Rhea" id="RHEA-COMP:9602"/>
        <dbReference type="Rhea" id="RHEA-COMP:9603"/>
        <dbReference type="ChEBI" id="CHEBI:15378"/>
        <dbReference type="ChEBI" id="CHEBI:58405"/>
        <dbReference type="ChEBI" id="CHEBI:60033"/>
        <dbReference type="ChEBI" id="CHEBI:78435"/>
        <dbReference type="EC" id="2.4.99.28"/>
    </reaction>
</comment>
<evidence type="ECO:0000256" key="11">
    <source>
        <dbReference type="HAMAP-Rule" id="MF_02079"/>
    </source>
</evidence>
<evidence type="ECO:0000256" key="6">
    <source>
        <dbReference type="ARBA" id="ARBA00022960"/>
    </source>
</evidence>
<evidence type="ECO:0000313" key="12">
    <source>
        <dbReference type="EMBL" id="WHS64788.1"/>
    </source>
</evidence>
<feature type="transmembrane region" description="Helical" evidence="11">
    <location>
        <begin position="322"/>
        <end position="349"/>
    </location>
</feature>
<gene>
    <name evidence="11 12" type="primary">rodA</name>
    <name evidence="11" type="synonym">mrdB</name>
    <name evidence="12" type="ORF">QMY55_20215</name>
</gene>
<evidence type="ECO:0000256" key="2">
    <source>
        <dbReference type="ARBA" id="ARBA00022475"/>
    </source>
</evidence>
<keyword evidence="2 11" id="KW-1003">Cell membrane</keyword>
<evidence type="ECO:0000256" key="10">
    <source>
        <dbReference type="ARBA" id="ARBA00023316"/>
    </source>
</evidence>
<dbReference type="Proteomes" id="UP001240697">
    <property type="component" value="Chromosome"/>
</dbReference>
<keyword evidence="4 11" id="KW-0808">Transferase</keyword>
<keyword evidence="13" id="KW-1185">Reference proteome</keyword>
<evidence type="ECO:0000313" key="13">
    <source>
        <dbReference type="Proteomes" id="UP001240697"/>
    </source>
</evidence>
<evidence type="ECO:0000256" key="1">
    <source>
        <dbReference type="ARBA" id="ARBA00004141"/>
    </source>
</evidence>
<organism evidence="12 13">
    <name type="scientific">Comamonas resistens</name>
    <dbReference type="NCBI Taxonomy" id="3046670"/>
    <lineage>
        <taxon>Bacteria</taxon>
        <taxon>Pseudomonadati</taxon>
        <taxon>Pseudomonadota</taxon>
        <taxon>Betaproteobacteria</taxon>
        <taxon>Burkholderiales</taxon>
        <taxon>Comamonadaceae</taxon>
        <taxon>Comamonas</taxon>
    </lineage>
</organism>
<comment type="function">
    <text evidence="11">Peptidoglycan polymerase that is essential for cell wall elongation.</text>
</comment>
<dbReference type="PANTHER" id="PTHR30474">
    <property type="entry name" value="CELL CYCLE PROTEIN"/>
    <property type="match status" value="1"/>
</dbReference>
<proteinExistence type="inferred from homology"/>
<keyword evidence="10 11" id="KW-0961">Cell wall biogenesis/degradation</keyword>
<comment type="similarity">
    <text evidence="11">Belongs to the SEDS family. MrdB/RodA subfamily.</text>
</comment>
<dbReference type="EC" id="2.4.99.28" evidence="11"/>
<dbReference type="Pfam" id="PF01098">
    <property type="entry name" value="FTSW_RODA_SPOVE"/>
    <property type="match status" value="1"/>
</dbReference>
<feature type="transmembrane region" description="Helical" evidence="11">
    <location>
        <begin position="84"/>
        <end position="101"/>
    </location>
</feature>
<feature type="transmembrane region" description="Helical" evidence="11">
    <location>
        <begin position="21"/>
        <end position="43"/>
    </location>
</feature>
<keyword evidence="6 11" id="KW-0133">Cell shape</keyword>
<dbReference type="PANTHER" id="PTHR30474:SF1">
    <property type="entry name" value="PEPTIDOGLYCAN GLYCOSYLTRANSFERASE MRDB"/>
    <property type="match status" value="1"/>
</dbReference>
<comment type="subcellular location">
    <subcellularLocation>
        <location evidence="11">Cell inner membrane</location>
        <topology evidence="11">Multi-pass membrane protein</topology>
    </subcellularLocation>
    <subcellularLocation>
        <location evidence="1">Membrane</location>
        <topology evidence="1">Multi-pass membrane protein</topology>
    </subcellularLocation>
</comment>
<dbReference type="EMBL" id="CP125947">
    <property type="protein sequence ID" value="WHS64788.1"/>
    <property type="molecule type" value="Genomic_DNA"/>
</dbReference>
<evidence type="ECO:0000256" key="8">
    <source>
        <dbReference type="ARBA" id="ARBA00022989"/>
    </source>
</evidence>
<dbReference type="NCBIfam" id="TIGR02210">
    <property type="entry name" value="rodA_shape"/>
    <property type="match status" value="1"/>
</dbReference>
<dbReference type="HAMAP" id="MF_02079">
    <property type="entry name" value="PGT_RodA"/>
    <property type="match status" value="1"/>
</dbReference>
<sequence length="393" mass="42742">MSATEFDKPSLLQRIVPLFRGFDFLLLLFVLLLASAGLLAMYSSGFDHGTRFTDHGRNMLIAAGLLFVIAQIHPQQLMKVAVPLYTLGVALLVAVALFGITKKGATRWVNVGVVIQPSELLKIATPLMLAWWFQRREGNLRASDFAIAFVLLMVPVGLIMKQPDLGTSLLVMAAGLSVIFFAGLPWKLIVPPVVLGVVGIFLVIWYEPQLCADGVSWYFLHDYQRTRVCTLLDPTRDPLGKGFHIIQGMIAIGSGGVWGKGFMAGTQTHLEFIPERTTDFIFAAYSEEFGLVGNLFIIVCFLFLVWRGLAIAMSANSLFGRLMAAAVSMIFFTYAFVNMGMVSGILPVVGVPLPFISYGGTAMVTLGLSLGVLMSVARAQRQLPGGDGHIPHG</sequence>
<protein>
    <recommendedName>
        <fullName evidence="11">Peptidoglycan glycosyltransferase MrdB</fullName>
        <shortName evidence="11">PGT</shortName>
        <ecNumber evidence="11">2.4.99.28</ecNumber>
    </recommendedName>
    <alternativeName>
        <fullName evidence="11">Cell elongation protein RodA</fullName>
    </alternativeName>
    <alternativeName>
        <fullName evidence="11">Cell wall polymerase</fullName>
    </alternativeName>
    <alternativeName>
        <fullName evidence="11">Peptidoglycan polymerase</fullName>
        <shortName evidence="11">PG polymerase</shortName>
    </alternativeName>
</protein>
<evidence type="ECO:0000256" key="5">
    <source>
        <dbReference type="ARBA" id="ARBA00022692"/>
    </source>
</evidence>
<keyword evidence="7 11" id="KW-0573">Peptidoglycan synthesis</keyword>
<keyword evidence="11" id="KW-0997">Cell inner membrane</keyword>
<keyword evidence="3 11" id="KW-0328">Glycosyltransferase</keyword>
<name>A0ABY8SPC6_9BURK</name>
<keyword evidence="5 11" id="KW-0812">Transmembrane</keyword>
<dbReference type="InterPro" id="IPR011923">
    <property type="entry name" value="RodA/MrdB"/>
</dbReference>
<evidence type="ECO:0000256" key="9">
    <source>
        <dbReference type="ARBA" id="ARBA00023136"/>
    </source>
</evidence>
<accession>A0ABY8SPC6</accession>
<evidence type="ECO:0000256" key="4">
    <source>
        <dbReference type="ARBA" id="ARBA00022679"/>
    </source>
</evidence>
<reference evidence="12 13" key="1">
    <citation type="submission" date="2023-05" db="EMBL/GenBank/DDBJ databases">
        <authorList>
            <person name="Yin Y."/>
            <person name="Lu Z."/>
        </authorList>
    </citation>
    <scope>NUCLEOTIDE SEQUENCE [LARGE SCALE GENOMIC DNA]</scope>
    <source>
        <strain evidence="12 13">ZM22</strain>
    </source>
</reference>
<dbReference type="InterPro" id="IPR018365">
    <property type="entry name" value="Cell_cycle_FtsW-rel_CS"/>
</dbReference>
<feature type="transmembrane region" description="Helical" evidence="11">
    <location>
        <begin position="55"/>
        <end position="72"/>
    </location>
</feature>
<keyword evidence="8 11" id="KW-1133">Transmembrane helix</keyword>
<keyword evidence="9 11" id="KW-0472">Membrane</keyword>
<feature type="transmembrane region" description="Helical" evidence="11">
    <location>
        <begin position="189"/>
        <end position="206"/>
    </location>
</feature>
<evidence type="ECO:0000256" key="3">
    <source>
        <dbReference type="ARBA" id="ARBA00022676"/>
    </source>
</evidence>
<feature type="transmembrane region" description="Helical" evidence="11">
    <location>
        <begin position="355"/>
        <end position="376"/>
    </location>
</feature>
<comment type="pathway">
    <text evidence="11">Cell wall biogenesis; peptidoglycan biosynthesis.</text>
</comment>
<evidence type="ECO:0000256" key="7">
    <source>
        <dbReference type="ARBA" id="ARBA00022984"/>
    </source>
</evidence>
<feature type="transmembrane region" description="Helical" evidence="11">
    <location>
        <begin position="165"/>
        <end position="182"/>
    </location>
</feature>
<dbReference type="RefSeq" id="WP_283485899.1">
    <property type="nucleotide sequence ID" value="NZ_CP125947.1"/>
</dbReference>